<organism evidence="2 3">
    <name type="scientific">Alloalcanivorax gelatiniphagus</name>
    <dbReference type="NCBI Taxonomy" id="1194167"/>
    <lineage>
        <taxon>Bacteria</taxon>
        <taxon>Pseudomonadati</taxon>
        <taxon>Pseudomonadota</taxon>
        <taxon>Gammaproteobacteria</taxon>
        <taxon>Oceanospirillales</taxon>
        <taxon>Alcanivoracaceae</taxon>
        <taxon>Alloalcanivorax</taxon>
    </lineage>
</organism>
<feature type="domain" description="DUF2489" evidence="1">
    <location>
        <begin position="21"/>
        <end position="137"/>
    </location>
</feature>
<evidence type="ECO:0000313" key="3">
    <source>
        <dbReference type="Proteomes" id="UP000739180"/>
    </source>
</evidence>
<name>A0ABY2XPM3_9GAMM</name>
<comment type="caution">
    <text evidence="2">The sequence shown here is derived from an EMBL/GenBank/DDBJ whole genome shotgun (WGS) entry which is preliminary data.</text>
</comment>
<dbReference type="Pfam" id="PF10675">
    <property type="entry name" value="DUF2489"/>
    <property type="match status" value="1"/>
</dbReference>
<gene>
    <name evidence="2" type="ORF">FGS76_05410</name>
</gene>
<dbReference type="InterPro" id="IPR019617">
    <property type="entry name" value="DUF2489"/>
</dbReference>
<dbReference type="RefSeq" id="WP_138771612.1">
    <property type="nucleotide sequence ID" value="NZ_VCQT01000021.1"/>
</dbReference>
<keyword evidence="3" id="KW-1185">Reference proteome</keyword>
<proteinExistence type="predicted"/>
<reference evidence="2 3" key="1">
    <citation type="submission" date="2019-05" db="EMBL/GenBank/DDBJ databases">
        <title>Genome of Alcanivorax gelatiniphagus, an oil degrading marine bacteria.</title>
        <authorList>
            <person name="Kwon K.K."/>
        </authorList>
    </citation>
    <scope>NUCLEOTIDE SEQUENCE [LARGE SCALE GENOMIC DNA]</scope>
    <source>
        <strain evidence="2 3">MEBiC 08158</strain>
    </source>
</reference>
<protein>
    <submittedName>
        <fullName evidence="2">DUF2489 domain-containing protein</fullName>
    </submittedName>
</protein>
<evidence type="ECO:0000313" key="2">
    <source>
        <dbReference type="EMBL" id="TMW13829.1"/>
    </source>
</evidence>
<dbReference type="EMBL" id="VCQT01000021">
    <property type="protein sequence ID" value="TMW13829.1"/>
    <property type="molecule type" value="Genomic_DNA"/>
</dbReference>
<sequence length="150" mass="16559">MIWKLILAVLAGLAIGAVLGALVWRWMARRQERARVAARHHEVMNSLEVLSRALLQGQVESSEASIRMAVLLDCLPADVAPKVDLAAIHQLAEACDDFDRGEARQRLTPAERNRQDLARLELEAQQNPAVLAAAGRLQEVLGQWRARLSG</sequence>
<evidence type="ECO:0000259" key="1">
    <source>
        <dbReference type="Pfam" id="PF10675"/>
    </source>
</evidence>
<dbReference type="Proteomes" id="UP000739180">
    <property type="component" value="Unassembled WGS sequence"/>
</dbReference>
<accession>A0ABY2XPM3</accession>